<keyword evidence="10 17" id="KW-1133">Transmembrane helix</keyword>
<proteinExistence type="predicted"/>
<accession>A0A2K5UDI7</accession>
<dbReference type="GO" id="GO:0008331">
    <property type="term" value="F:high voltage-gated calcium channel activity"/>
    <property type="evidence" value="ECO:0007669"/>
    <property type="project" value="TreeGrafter"/>
</dbReference>
<evidence type="ECO:0000256" key="4">
    <source>
        <dbReference type="ARBA" id="ARBA00022568"/>
    </source>
</evidence>
<comment type="catalytic activity">
    <reaction evidence="16">
        <text>Ca(2+)(in) = Ca(2+)(out)</text>
        <dbReference type="Rhea" id="RHEA:29671"/>
        <dbReference type="ChEBI" id="CHEBI:29108"/>
    </reaction>
</comment>
<evidence type="ECO:0000259" key="18">
    <source>
        <dbReference type="Pfam" id="PF00520"/>
    </source>
</evidence>
<dbReference type="PANTHER" id="PTHR45628:SF6">
    <property type="entry name" value="VOLTAGE-DEPENDENT N-TYPE CALCIUM CHANNEL SUBUNIT ALPHA-1B"/>
    <property type="match status" value="1"/>
</dbReference>
<evidence type="ECO:0000256" key="8">
    <source>
        <dbReference type="ARBA" id="ARBA00022837"/>
    </source>
</evidence>
<keyword evidence="2" id="KW-0813">Transport</keyword>
<dbReference type="AlphaFoldDB" id="A0A2K5UDI7"/>
<feature type="transmembrane region" description="Helical" evidence="17">
    <location>
        <begin position="35"/>
        <end position="53"/>
    </location>
</feature>
<organism evidence="19 20">
    <name type="scientific">Macaca fascicularis</name>
    <name type="common">Crab-eating macaque</name>
    <name type="synonym">Cynomolgus monkey</name>
    <dbReference type="NCBI Taxonomy" id="9541"/>
    <lineage>
        <taxon>Eukaryota</taxon>
        <taxon>Metazoa</taxon>
        <taxon>Chordata</taxon>
        <taxon>Craniata</taxon>
        <taxon>Vertebrata</taxon>
        <taxon>Euteleostomi</taxon>
        <taxon>Mammalia</taxon>
        <taxon>Eutheria</taxon>
        <taxon>Euarchontoglires</taxon>
        <taxon>Primates</taxon>
        <taxon>Haplorrhini</taxon>
        <taxon>Catarrhini</taxon>
        <taxon>Cercopithecidae</taxon>
        <taxon>Cercopithecinae</taxon>
        <taxon>Macaca</taxon>
    </lineage>
</organism>
<feature type="transmembrane region" description="Helical" evidence="17">
    <location>
        <begin position="252"/>
        <end position="277"/>
    </location>
</feature>
<keyword evidence="5" id="KW-0107">Calcium channel</keyword>
<dbReference type="Proteomes" id="UP000233100">
    <property type="component" value="Chromosome 15"/>
</dbReference>
<reference evidence="19" key="2">
    <citation type="submission" date="2025-08" db="UniProtKB">
        <authorList>
            <consortium name="Ensembl"/>
        </authorList>
    </citation>
    <scope>IDENTIFICATION</scope>
</reference>
<keyword evidence="12 17" id="KW-0472">Membrane</keyword>
<evidence type="ECO:0000256" key="7">
    <source>
        <dbReference type="ARBA" id="ARBA00022737"/>
    </source>
</evidence>
<dbReference type="Bgee" id="ENSMFAG00000006760">
    <property type="expression patterns" value="Expressed in cerebellum and 3 other cell types or tissues"/>
</dbReference>
<keyword evidence="14" id="KW-0325">Glycoprotein</keyword>
<evidence type="ECO:0000256" key="15">
    <source>
        <dbReference type="ARBA" id="ARBA00023303"/>
    </source>
</evidence>
<dbReference type="GO" id="GO:0005891">
    <property type="term" value="C:voltage-gated calcium channel complex"/>
    <property type="evidence" value="ECO:0007669"/>
    <property type="project" value="TreeGrafter"/>
</dbReference>
<evidence type="ECO:0000256" key="13">
    <source>
        <dbReference type="ARBA" id="ARBA00023157"/>
    </source>
</evidence>
<evidence type="ECO:0000256" key="12">
    <source>
        <dbReference type="ARBA" id="ARBA00023136"/>
    </source>
</evidence>
<evidence type="ECO:0000256" key="14">
    <source>
        <dbReference type="ARBA" id="ARBA00023180"/>
    </source>
</evidence>
<feature type="transmembrane region" description="Helical" evidence="17">
    <location>
        <begin position="363"/>
        <end position="389"/>
    </location>
</feature>
<dbReference type="InterPro" id="IPR005821">
    <property type="entry name" value="Ion_trans_dom"/>
</dbReference>
<keyword evidence="13" id="KW-1015">Disulfide bond</keyword>
<evidence type="ECO:0000256" key="16">
    <source>
        <dbReference type="ARBA" id="ARBA00036634"/>
    </source>
</evidence>
<keyword evidence="20" id="KW-1185">Reference proteome</keyword>
<evidence type="ECO:0000256" key="10">
    <source>
        <dbReference type="ARBA" id="ARBA00022989"/>
    </source>
</evidence>
<reference evidence="19" key="3">
    <citation type="submission" date="2025-09" db="UniProtKB">
        <authorList>
            <consortium name="Ensembl"/>
        </authorList>
    </citation>
    <scope>IDENTIFICATION</scope>
</reference>
<dbReference type="VEuPathDB" id="HostDB:ENSMFAG00000006760"/>
<keyword evidence="6 17" id="KW-0812">Transmembrane</keyword>
<dbReference type="InterPro" id="IPR027359">
    <property type="entry name" value="Volt_channel_dom_sf"/>
</dbReference>
<keyword evidence="4" id="KW-0109">Calcium transport</keyword>
<dbReference type="FunFam" id="1.20.120.350:FF:000013">
    <property type="entry name" value="Voltage-dependent N-type calcium channel subunit alpha"/>
    <property type="match status" value="1"/>
</dbReference>
<protein>
    <recommendedName>
        <fullName evidence="18">Ion transport domain-containing protein</fullName>
    </recommendedName>
</protein>
<evidence type="ECO:0000256" key="2">
    <source>
        <dbReference type="ARBA" id="ARBA00022448"/>
    </source>
</evidence>
<keyword evidence="11" id="KW-0406">Ion transport</keyword>
<dbReference type="PANTHER" id="PTHR45628">
    <property type="entry name" value="VOLTAGE-DEPENDENT CALCIUM CHANNEL TYPE A SUBUNIT ALPHA-1"/>
    <property type="match status" value="1"/>
</dbReference>
<dbReference type="GO" id="GO:0098703">
    <property type="term" value="P:calcium ion import across plasma membrane"/>
    <property type="evidence" value="ECO:0007669"/>
    <property type="project" value="TreeGrafter"/>
</dbReference>
<dbReference type="Pfam" id="PF00520">
    <property type="entry name" value="Ion_trans"/>
    <property type="match status" value="2"/>
</dbReference>
<keyword evidence="7" id="KW-0677">Repeat</keyword>
<keyword evidence="8" id="KW-0106">Calcium</keyword>
<dbReference type="SUPFAM" id="SSF81324">
    <property type="entry name" value="Voltage-gated potassium channels"/>
    <property type="match status" value="2"/>
</dbReference>
<evidence type="ECO:0000313" key="20">
    <source>
        <dbReference type="Proteomes" id="UP000233100"/>
    </source>
</evidence>
<feature type="transmembrane region" description="Helical" evidence="17">
    <location>
        <begin position="333"/>
        <end position="351"/>
    </location>
</feature>
<dbReference type="GO" id="GO:0007268">
    <property type="term" value="P:chemical synaptic transmission"/>
    <property type="evidence" value="ECO:0007669"/>
    <property type="project" value="TreeGrafter"/>
</dbReference>
<evidence type="ECO:0000256" key="5">
    <source>
        <dbReference type="ARBA" id="ARBA00022673"/>
    </source>
</evidence>
<comment type="subcellular location">
    <subcellularLocation>
        <location evidence="1">Membrane</location>
        <topology evidence="1">Multi-pass membrane protein</topology>
    </subcellularLocation>
</comment>
<reference evidence="19 20" key="1">
    <citation type="submission" date="2013-03" db="EMBL/GenBank/DDBJ databases">
        <authorList>
            <person name="Warren W."/>
            <person name="Wilson R.K."/>
        </authorList>
    </citation>
    <scope>NUCLEOTIDE SEQUENCE</scope>
</reference>
<evidence type="ECO:0000256" key="6">
    <source>
        <dbReference type="ARBA" id="ARBA00022692"/>
    </source>
</evidence>
<keyword evidence="9" id="KW-0851">Voltage-gated channel</keyword>
<keyword evidence="15" id="KW-0407">Ion channel</keyword>
<feature type="domain" description="Ion transport" evidence="18">
    <location>
        <begin position="329"/>
        <end position="417"/>
    </location>
</feature>
<feature type="transmembrane region" description="Helical" evidence="17">
    <location>
        <begin position="105"/>
        <end position="123"/>
    </location>
</feature>
<dbReference type="FunFam" id="1.20.120.350:FF:000011">
    <property type="entry name" value="Voltage-dependent N-type calcium channel subunit alpha"/>
    <property type="match status" value="1"/>
</dbReference>
<dbReference type="GO" id="GO:0045202">
    <property type="term" value="C:synapse"/>
    <property type="evidence" value="ECO:0007669"/>
    <property type="project" value="GOC"/>
</dbReference>
<evidence type="ECO:0000256" key="1">
    <source>
        <dbReference type="ARBA" id="ARBA00004141"/>
    </source>
</evidence>
<keyword evidence="3" id="KW-0597">Phosphoprotein</keyword>
<dbReference type="InterPro" id="IPR050599">
    <property type="entry name" value="VDCC_alpha-1_subunit"/>
</dbReference>
<feature type="transmembrane region" description="Helical" evidence="17">
    <location>
        <begin position="73"/>
        <end position="93"/>
    </location>
</feature>
<evidence type="ECO:0000256" key="17">
    <source>
        <dbReference type="SAM" id="Phobius"/>
    </source>
</evidence>
<evidence type="ECO:0000256" key="3">
    <source>
        <dbReference type="ARBA" id="ARBA00022553"/>
    </source>
</evidence>
<dbReference type="FunFam" id="1.10.287.70:FF:000012">
    <property type="entry name" value="Voltage-dependent N-type calcium channel subunit alpha"/>
    <property type="match status" value="1"/>
</dbReference>
<feature type="transmembrane region" description="Helical" evidence="17">
    <location>
        <begin position="166"/>
        <end position="188"/>
    </location>
</feature>
<name>A0A2K5UDI7_MACFA</name>
<sequence>MRSGPRPIVPYSSMFCLSPTNLLRRFCHYIVTMRYFEMVILVVIALSSIALAAEDPVHTDSPRNNALKYLDYIFTGVFTFEMVIKMIDLGLLLHPGAYFRDLWNILDFIVVSGALVAFAFSGSKGKDINTIKSLRVLRVLRPLKTIKRLPKLKAVFDCVVNSLKNVLNILIVYMLFMFIFAVIAVQLFKGKFFYCTDESKELERDCRQHWEFPWDQVELVTRRETPLVLKHSVDATYEEQGPSPGYRMELSIFYVVYFVVFPFFFVNIFVALIIITFQEQGDKVMSECSLEKNERACIDFAISAKPLTRYMPQNRQSFQYKTWTFVVSPPFEYFIMAMIALNTVVLMMKFYDAPYEYELMLKCLNIVFTSMFSMECVLKIIAFGVLNYFRDAWNVFDFVTVLGSITDILVTEIAVSSISVPPSASPGGFLLEAAPLSASPGPLLASSWVPQDPLDGPPGHVEASLQGWSLGIGCYLSRCSFLRKKVVLKHLLGLRVTWSSMVASNQEDVSLTFVSV</sequence>
<dbReference type="Gene3D" id="1.10.287.70">
    <property type="match status" value="1"/>
</dbReference>
<dbReference type="GeneTree" id="ENSGT00940000155275"/>
<feature type="domain" description="Ion transport" evidence="18">
    <location>
        <begin position="34"/>
        <end position="282"/>
    </location>
</feature>
<dbReference type="Ensembl" id="ENSMFAT00000040495.2">
    <property type="protein sequence ID" value="ENSMFAP00000010420.2"/>
    <property type="gene ID" value="ENSMFAG00000006760.2"/>
</dbReference>
<dbReference type="Gene3D" id="1.20.120.350">
    <property type="entry name" value="Voltage-gated potassium channels. Chain C"/>
    <property type="match status" value="2"/>
</dbReference>
<evidence type="ECO:0000256" key="11">
    <source>
        <dbReference type="ARBA" id="ARBA00023065"/>
    </source>
</evidence>
<evidence type="ECO:0000256" key="9">
    <source>
        <dbReference type="ARBA" id="ARBA00022882"/>
    </source>
</evidence>
<evidence type="ECO:0000313" key="19">
    <source>
        <dbReference type="Ensembl" id="ENSMFAP00000010420.2"/>
    </source>
</evidence>
<dbReference type="GO" id="GO:0043025">
    <property type="term" value="C:neuronal cell body"/>
    <property type="evidence" value="ECO:0007669"/>
    <property type="project" value="TreeGrafter"/>
</dbReference>